<sequence length="206" mass="22483">MVINSVLIPVLSRVRVGHITEAKMAQAMGVNIIDESNDLGSLTYTQYIRKKGDLSAPIICDVANLDECIARLGEGASMLRTRKTPFPPSRNLTTMATVKGIKTELMALKTDAAKEEKFLKLFSDTDAVKKTIEEGKIPFPLYAYGGIDTPNDVAMMMHMGCAGVFIANNAFAADNPRRRLEALATAVRSHGDIDKMVELSIGTHLR</sequence>
<dbReference type="InterPro" id="IPR001852">
    <property type="entry name" value="PdxS/SNZ"/>
</dbReference>
<dbReference type="PROSITE" id="PS51129">
    <property type="entry name" value="PDXS_SNZ_2"/>
    <property type="match status" value="1"/>
</dbReference>
<comment type="caution">
    <text evidence="4">The sequence shown here is derived from an EMBL/GenBank/DDBJ whole genome shotgun (WGS) entry which is preliminary data.</text>
</comment>
<dbReference type="Pfam" id="PF01680">
    <property type="entry name" value="SOR_SNZ"/>
    <property type="match status" value="1"/>
</dbReference>
<dbReference type="AlphaFoldDB" id="A0A9W8B7Y7"/>
<dbReference type="InterPro" id="IPR013785">
    <property type="entry name" value="Aldolase_TIM"/>
</dbReference>
<dbReference type="EMBL" id="JANBQF010000822">
    <property type="protein sequence ID" value="KAJ1998949.1"/>
    <property type="molecule type" value="Genomic_DNA"/>
</dbReference>
<gene>
    <name evidence="4" type="ORF">H4R26_005259</name>
</gene>
<comment type="similarity">
    <text evidence="1 2">Belongs to the PdxS/SNZ family.</text>
</comment>
<dbReference type="PANTHER" id="PTHR31829:SF2">
    <property type="entry name" value="PYRIDOXAL 5'-PHOSPHATE SYNTHASE-LIKE SUBUNIT PDX1.2"/>
    <property type="match status" value="1"/>
</dbReference>
<dbReference type="GO" id="GO:0016843">
    <property type="term" value="F:amine-lyase activity"/>
    <property type="evidence" value="ECO:0007669"/>
    <property type="project" value="TreeGrafter"/>
</dbReference>
<dbReference type="GO" id="GO:0008615">
    <property type="term" value="P:pyridoxine biosynthetic process"/>
    <property type="evidence" value="ECO:0007669"/>
    <property type="project" value="TreeGrafter"/>
</dbReference>
<name>A0A9W8B7Y7_9FUNG</name>
<accession>A0A9W8B7Y7</accession>
<proteinExistence type="inferred from homology"/>
<dbReference type="Proteomes" id="UP001150907">
    <property type="component" value="Unassembled WGS sequence"/>
</dbReference>
<reference evidence="4" key="1">
    <citation type="submission" date="2022-07" db="EMBL/GenBank/DDBJ databases">
        <title>Phylogenomic reconstructions and comparative analyses of Kickxellomycotina fungi.</title>
        <authorList>
            <person name="Reynolds N.K."/>
            <person name="Stajich J.E."/>
            <person name="Barry K."/>
            <person name="Grigoriev I.V."/>
            <person name="Crous P."/>
            <person name="Smith M.E."/>
        </authorList>
    </citation>
    <scope>NUCLEOTIDE SEQUENCE</scope>
    <source>
        <strain evidence="4">IMI 214461</strain>
    </source>
</reference>
<evidence type="ECO:0000256" key="2">
    <source>
        <dbReference type="PROSITE-ProRule" id="PRU00481"/>
    </source>
</evidence>
<dbReference type="Gene3D" id="3.20.20.70">
    <property type="entry name" value="Aldolase class I"/>
    <property type="match status" value="1"/>
</dbReference>
<organism evidence="4 5">
    <name type="scientific">Coemansia thaxteri</name>
    <dbReference type="NCBI Taxonomy" id="2663907"/>
    <lineage>
        <taxon>Eukaryota</taxon>
        <taxon>Fungi</taxon>
        <taxon>Fungi incertae sedis</taxon>
        <taxon>Zoopagomycota</taxon>
        <taxon>Kickxellomycotina</taxon>
        <taxon>Kickxellomycetes</taxon>
        <taxon>Kickxellales</taxon>
        <taxon>Kickxellaceae</taxon>
        <taxon>Coemansia</taxon>
    </lineage>
</organism>
<evidence type="ECO:0000259" key="3">
    <source>
        <dbReference type="Pfam" id="PF01680"/>
    </source>
</evidence>
<dbReference type="SUPFAM" id="SSF110399">
    <property type="entry name" value="ThiG-like"/>
    <property type="match status" value="1"/>
</dbReference>
<dbReference type="GO" id="GO:0006520">
    <property type="term" value="P:amino acid metabolic process"/>
    <property type="evidence" value="ECO:0007669"/>
    <property type="project" value="TreeGrafter"/>
</dbReference>
<dbReference type="InterPro" id="IPR033755">
    <property type="entry name" value="PdxS/SNZ_N"/>
</dbReference>
<feature type="domain" description="PdxS/SNZ N-terminal" evidence="3">
    <location>
        <begin position="2"/>
        <end position="142"/>
    </location>
</feature>
<evidence type="ECO:0000313" key="4">
    <source>
        <dbReference type="EMBL" id="KAJ1998949.1"/>
    </source>
</evidence>
<dbReference type="PANTHER" id="PTHR31829">
    <property type="entry name" value="PYRIDOXAL 5'-PHOSPHATE SYNTHASE SUBUNIT SNZ1-RELATED"/>
    <property type="match status" value="1"/>
</dbReference>
<dbReference type="GO" id="GO:0042823">
    <property type="term" value="P:pyridoxal phosphate biosynthetic process"/>
    <property type="evidence" value="ECO:0007669"/>
    <property type="project" value="InterPro"/>
</dbReference>
<protein>
    <recommendedName>
        <fullName evidence="3">PdxS/SNZ N-terminal domain-containing protein</fullName>
    </recommendedName>
</protein>
<evidence type="ECO:0000256" key="1">
    <source>
        <dbReference type="ARBA" id="ARBA00007281"/>
    </source>
</evidence>
<evidence type="ECO:0000313" key="5">
    <source>
        <dbReference type="Proteomes" id="UP001150907"/>
    </source>
</evidence>
<keyword evidence="5" id="KW-1185">Reference proteome</keyword>
<dbReference type="OrthoDB" id="1660966at2759"/>